<evidence type="ECO:0000313" key="2">
    <source>
        <dbReference type="Proteomes" id="UP000683925"/>
    </source>
</evidence>
<dbReference type="AlphaFoldDB" id="A0A8S1WX34"/>
<sequence length="418" mass="50174">MKHFLYDSEDVYTYENLEELQKILQFDQIGEVTYNQEENYIKYKIHREECIRLSDLIYFISSNLGRIHLGQLLVLVQSLVTKVQQLELANFDHLYLDSNRIWLKFKNKEQALNMKYQQLDYTVHFTGYQCPNYEDLNEKENLKIPSSQKILLIIKGLIDNCFNNIILAKSIQKADVKKSIIDPILHEISTKKLDQLIKEINSILQRYEYKKEKQTISFDEQVTLFDERFELDLDYKKDIKKIMETKKTSETTANHYFIEYCLYLNLPQIVQGLENSNQFQRIQYDGVKTVEVFDQIQSKIQTERQNYIEQLVKNEIEKQSYHFVQFYRFDFDLEEMNKIITSQISNHAIIKYFNNTYTYNFKYTEKPYIDLQDTHKSNVNQLQQAFEKQIQKVVPLITQECFDMKIQLLILELINELV</sequence>
<name>A0A8S1WX34_PAROT</name>
<evidence type="ECO:0000313" key="1">
    <source>
        <dbReference type="EMBL" id="CAD8192935.1"/>
    </source>
</evidence>
<comment type="caution">
    <text evidence="1">The sequence shown here is derived from an EMBL/GenBank/DDBJ whole genome shotgun (WGS) entry which is preliminary data.</text>
</comment>
<dbReference type="Proteomes" id="UP000683925">
    <property type="component" value="Unassembled WGS sequence"/>
</dbReference>
<accession>A0A8S1WX34</accession>
<reference evidence="1" key="1">
    <citation type="submission" date="2021-01" db="EMBL/GenBank/DDBJ databases">
        <authorList>
            <consortium name="Genoscope - CEA"/>
            <person name="William W."/>
        </authorList>
    </citation>
    <scope>NUCLEOTIDE SEQUENCE</scope>
</reference>
<proteinExistence type="predicted"/>
<dbReference type="OMA" id="NRIWLKF"/>
<dbReference type="OrthoDB" id="309707at2759"/>
<gene>
    <name evidence="1" type="ORF">POCTA_138.1.T1030128</name>
</gene>
<organism evidence="1 2">
    <name type="scientific">Paramecium octaurelia</name>
    <dbReference type="NCBI Taxonomy" id="43137"/>
    <lineage>
        <taxon>Eukaryota</taxon>
        <taxon>Sar</taxon>
        <taxon>Alveolata</taxon>
        <taxon>Ciliophora</taxon>
        <taxon>Intramacronucleata</taxon>
        <taxon>Oligohymenophorea</taxon>
        <taxon>Peniculida</taxon>
        <taxon>Parameciidae</taxon>
        <taxon>Paramecium</taxon>
    </lineage>
</organism>
<protein>
    <submittedName>
        <fullName evidence="1">Uncharacterized protein</fullName>
    </submittedName>
</protein>
<keyword evidence="2" id="KW-1185">Reference proteome</keyword>
<dbReference type="EMBL" id="CAJJDP010000103">
    <property type="protein sequence ID" value="CAD8192935.1"/>
    <property type="molecule type" value="Genomic_DNA"/>
</dbReference>